<dbReference type="SUPFAM" id="SSF102114">
    <property type="entry name" value="Radical SAM enzymes"/>
    <property type="match status" value="1"/>
</dbReference>
<feature type="binding site" evidence="8">
    <location>
        <position position="90"/>
    </location>
    <ligand>
        <name>substrate</name>
    </ligand>
</feature>
<evidence type="ECO:0000256" key="4">
    <source>
        <dbReference type="ARBA" id="ARBA00022842"/>
    </source>
</evidence>
<evidence type="ECO:0000256" key="8">
    <source>
        <dbReference type="HAMAP-Rule" id="MF_00917"/>
    </source>
</evidence>
<evidence type="ECO:0000256" key="6">
    <source>
        <dbReference type="ARBA" id="ARBA00023014"/>
    </source>
</evidence>
<keyword evidence="7 8" id="KW-0456">Lyase</keyword>
<comment type="catalytic activity">
    <reaction evidence="8">
        <text>6-carboxy-5,6,7,8-tetrahydropterin + H(+) = 7-carboxy-7-carbaguanine + NH4(+)</text>
        <dbReference type="Rhea" id="RHEA:27974"/>
        <dbReference type="ChEBI" id="CHEBI:15378"/>
        <dbReference type="ChEBI" id="CHEBI:28938"/>
        <dbReference type="ChEBI" id="CHEBI:61032"/>
        <dbReference type="ChEBI" id="CHEBI:61036"/>
        <dbReference type="EC" id="4.3.99.3"/>
    </reaction>
</comment>
<evidence type="ECO:0000256" key="5">
    <source>
        <dbReference type="ARBA" id="ARBA00023004"/>
    </source>
</evidence>
<protein>
    <recommendedName>
        <fullName evidence="8">7-carboxy-7-deazaguanine synthase</fullName>
        <shortName evidence="8">CDG synthase</shortName>
        <ecNumber evidence="8">4.3.99.3</ecNumber>
    </recommendedName>
    <alternativeName>
        <fullName evidence="8">Queuosine biosynthesis protein QueE</fullName>
    </alternativeName>
</protein>
<comment type="similarity">
    <text evidence="8">Belongs to the radical SAM superfamily. 7-carboxy-7-deazaguanine synthase family.</text>
</comment>
<accession>A0A4Y7RME7</accession>
<comment type="subunit">
    <text evidence="8">Homodimer.</text>
</comment>
<dbReference type="EMBL" id="QFFZ01000034">
    <property type="protein sequence ID" value="TEB09986.1"/>
    <property type="molecule type" value="Genomic_DNA"/>
</dbReference>
<dbReference type="InterPro" id="IPR013785">
    <property type="entry name" value="Aldolase_TIM"/>
</dbReference>
<dbReference type="PANTHER" id="PTHR42836:SF1">
    <property type="entry name" value="7-CARBOXY-7-DEAZAGUANINE SYNTHASE"/>
    <property type="match status" value="1"/>
</dbReference>
<dbReference type="SFLD" id="SFLDS00029">
    <property type="entry name" value="Radical_SAM"/>
    <property type="match status" value="1"/>
</dbReference>
<comment type="pathway">
    <text evidence="8">Purine metabolism; 7-cyano-7-deazaguanine biosynthesis.</text>
</comment>
<evidence type="ECO:0000256" key="1">
    <source>
        <dbReference type="ARBA" id="ARBA00022485"/>
    </source>
</evidence>
<dbReference type="Pfam" id="PF04055">
    <property type="entry name" value="Radical_SAM"/>
    <property type="match status" value="1"/>
</dbReference>
<feature type="binding site" evidence="8">
    <location>
        <position position="31"/>
    </location>
    <ligand>
        <name>[4Fe-4S] cluster</name>
        <dbReference type="ChEBI" id="CHEBI:49883"/>
        <note>4Fe-4S-S-AdoMet</note>
    </ligand>
</feature>
<evidence type="ECO:0000256" key="7">
    <source>
        <dbReference type="ARBA" id="ARBA00023239"/>
    </source>
</evidence>
<keyword evidence="11" id="KW-1185">Reference proteome</keyword>
<dbReference type="GO" id="GO:0000287">
    <property type="term" value="F:magnesium ion binding"/>
    <property type="evidence" value="ECO:0007669"/>
    <property type="project" value="UniProtKB-UniRule"/>
</dbReference>
<evidence type="ECO:0000313" key="11">
    <source>
        <dbReference type="Proteomes" id="UP000297597"/>
    </source>
</evidence>
<comment type="cofactor">
    <cofactor evidence="8">
        <name>[4Fe-4S] cluster</name>
        <dbReference type="ChEBI" id="CHEBI:49883"/>
    </cofactor>
    <text evidence="8">Binds 1 [4Fe-4S] cluster. The cluster is coordinated with 3 cysteines and an exchangeable S-adenosyl-L-methionine.</text>
</comment>
<dbReference type="Proteomes" id="UP000297597">
    <property type="component" value="Unassembled WGS sequence"/>
</dbReference>
<comment type="function">
    <text evidence="8">Catalyzes the complex heterocyclic radical-mediated conversion of 6-carboxy-5,6,7,8-tetrahydropterin (CPH4) to 7-carboxy-7-deazaguanine (CDG), a step common to the biosynthetic pathways of all 7-deazapurine-containing compounds.</text>
</comment>
<dbReference type="InterPro" id="IPR058240">
    <property type="entry name" value="rSAM_sf"/>
</dbReference>
<keyword evidence="2 8" id="KW-0949">S-adenosyl-L-methionine</keyword>
<comment type="caution">
    <text evidence="8">Lacks conserved residue(s) required for the propagation of feature annotation.</text>
</comment>
<dbReference type="GO" id="GO:1904047">
    <property type="term" value="F:S-adenosyl-L-methionine binding"/>
    <property type="evidence" value="ECO:0007669"/>
    <property type="project" value="UniProtKB-UniRule"/>
</dbReference>
<feature type="domain" description="Radical SAM core" evidence="9">
    <location>
        <begin position="18"/>
        <end position="245"/>
    </location>
</feature>
<feature type="binding site" evidence="8">
    <location>
        <position position="35"/>
    </location>
    <ligand>
        <name>[4Fe-4S] cluster</name>
        <dbReference type="ChEBI" id="CHEBI:49883"/>
        <note>4Fe-4S-S-AdoMet</note>
    </ligand>
</feature>
<reference evidence="10 11" key="1">
    <citation type="journal article" date="2018" name="Environ. Microbiol.">
        <title>Novel energy conservation strategies and behaviour of Pelotomaculum schinkii driving syntrophic propionate catabolism.</title>
        <authorList>
            <person name="Hidalgo-Ahumada C.A.P."/>
            <person name="Nobu M.K."/>
            <person name="Narihiro T."/>
            <person name="Tamaki H."/>
            <person name="Liu W.T."/>
            <person name="Kamagata Y."/>
            <person name="Stams A.J.M."/>
            <person name="Imachi H."/>
            <person name="Sousa D.Z."/>
        </authorList>
    </citation>
    <scope>NUCLEOTIDE SEQUENCE [LARGE SCALE GENOMIC DNA]</scope>
    <source>
        <strain evidence="10 11">MGP</strain>
    </source>
</reference>
<gene>
    <name evidence="8 10" type="primary">queE</name>
    <name evidence="10" type="ORF">Pmgp_02680</name>
</gene>
<evidence type="ECO:0000313" key="10">
    <source>
        <dbReference type="EMBL" id="TEB09986.1"/>
    </source>
</evidence>
<dbReference type="PANTHER" id="PTHR42836">
    <property type="entry name" value="7-CARBOXY-7-DEAZAGUANINE SYNTHASE"/>
    <property type="match status" value="1"/>
</dbReference>
<dbReference type="GO" id="GO:0051539">
    <property type="term" value="F:4 iron, 4 sulfur cluster binding"/>
    <property type="evidence" value="ECO:0007669"/>
    <property type="project" value="UniProtKB-UniRule"/>
</dbReference>
<comment type="cofactor">
    <cofactor evidence="8">
        <name>Mg(2+)</name>
        <dbReference type="ChEBI" id="CHEBI:18420"/>
    </cofactor>
</comment>
<evidence type="ECO:0000259" key="9">
    <source>
        <dbReference type="PROSITE" id="PS51918"/>
    </source>
</evidence>
<dbReference type="Gene3D" id="3.20.20.70">
    <property type="entry name" value="Aldolase class I"/>
    <property type="match status" value="1"/>
</dbReference>
<feature type="binding site" evidence="8">
    <location>
        <position position="40"/>
    </location>
    <ligand>
        <name>Mg(2+)</name>
        <dbReference type="ChEBI" id="CHEBI:18420"/>
    </ligand>
</feature>
<dbReference type="InterPro" id="IPR007197">
    <property type="entry name" value="rSAM"/>
</dbReference>
<organism evidence="10 11">
    <name type="scientific">Pelotomaculum propionicicum</name>
    <dbReference type="NCBI Taxonomy" id="258475"/>
    <lineage>
        <taxon>Bacteria</taxon>
        <taxon>Bacillati</taxon>
        <taxon>Bacillota</taxon>
        <taxon>Clostridia</taxon>
        <taxon>Eubacteriales</taxon>
        <taxon>Desulfotomaculaceae</taxon>
        <taxon>Pelotomaculum</taxon>
    </lineage>
</organism>
<keyword evidence="3 8" id="KW-0479">Metal-binding</keyword>
<dbReference type="CDD" id="cd01335">
    <property type="entry name" value="Radical_SAM"/>
    <property type="match status" value="1"/>
</dbReference>
<dbReference type="HAMAP" id="MF_00917">
    <property type="entry name" value="QueE"/>
    <property type="match status" value="1"/>
</dbReference>
<dbReference type="InterPro" id="IPR024924">
    <property type="entry name" value="7-CO-7-deazaguanine_synth-like"/>
</dbReference>
<keyword evidence="6 8" id="KW-0411">Iron-sulfur</keyword>
<keyword evidence="4 8" id="KW-0460">Magnesium</keyword>
<dbReference type="OrthoDB" id="9792276at2"/>
<proteinExistence type="inferred from homology"/>
<name>A0A4Y7RME7_9FIRM</name>
<feature type="binding site" evidence="8">
    <location>
        <position position="38"/>
    </location>
    <ligand>
        <name>[4Fe-4S] cluster</name>
        <dbReference type="ChEBI" id="CHEBI:49883"/>
        <note>4Fe-4S-S-AdoMet</note>
    </ligand>
</feature>
<dbReference type="GO" id="GO:0016840">
    <property type="term" value="F:carbon-nitrogen lyase activity"/>
    <property type="evidence" value="ECO:0007669"/>
    <property type="project" value="UniProtKB-UniRule"/>
</dbReference>
<comment type="cofactor">
    <cofactor evidence="8">
        <name>S-adenosyl-L-methionine</name>
        <dbReference type="ChEBI" id="CHEBI:59789"/>
    </cofactor>
    <text evidence="8">Binds 1 S-adenosyl-L-methionine per subunit.</text>
</comment>
<keyword evidence="8" id="KW-0671">Queuosine biosynthesis</keyword>
<dbReference type="PIRSF" id="PIRSF000370">
    <property type="entry name" value="QueE"/>
    <property type="match status" value="1"/>
</dbReference>
<evidence type="ECO:0000256" key="3">
    <source>
        <dbReference type="ARBA" id="ARBA00022723"/>
    </source>
</evidence>
<dbReference type="AlphaFoldDB" id="A0A4Y7RME7"/>
<dbReference type="EC" id="4.3.99.3" evidence="8"/>
<dbReference type="RefSeq" id="WP_134214493.1">
    <property type="nucleotide sequence ID" value="NZ_QFFZ01000034.1"/>
</dbReference>
<feature type="binding site" evidence="8">
    <location>
        <begin position="12"/>
        <end position="14"/>
    </location>
    <ligand>
        <name>substrate</name>
    </ligand>
</feature>
<dbReference type="UniPathway" id="UPA00391"/>
<feature type="binding site" evidence="8">
    <location>
        <begin position="37"/>
        <end position="39"/>
    </location>
    <ligand>
        <name>S-adenosyl-L-methionine</name>
        <dbReference type="ChEBI" id="CHEBI:59789"/>
    </ligand>
</feature>
<dbReference type="PROSITE" id="PS51918">
    <property type="entry name" value="RADICAL_SAM"/>
    <property type="match status" value="1"/>
</dbReference>
<keyword evidence="5 8" id="KW-0408">Iron</keyword>
<sequence>MGYPVSEIFSSAQGEGPLLGCRQIFIRVHGCNLNCAFCDTYSGETPAHCRIETEPGTGSFKLLPNPLRAEDIASAAAGLGLGWHDSVSFTGGEPLLYPDLIKESAPLLKGTRGGIYLETNGTLPDNLAQVINLIDIVAMDFKLPSVTGERQCWDLHRSFLTVAKSKRTFVKVVVSADTPFNEIETAAEIINNTAPGIPLIIQPVSGSAGINPVNAGYALELQQSALKILSDVRIIPQMHKVMGFL</sequence>
<dbReference type="GO" id="GO:0008616">
    <property type="term" value="P:tRNA queuosine(34) biosynthetic process"/>
    <property type="evidence" value="ECO:0007669"/>
    <property type="project" value="UniProtKB-UniRule"/>
</dbReference>
<keyword evidence="1 8" id="KW-0004">4Fe-4S</keyword>
<comment type="caution">
    <text evidence="10">The sequence shown here is derived from an EMBL/GenBank/DDBJ whole genome shotgun (WGS) entry which is preliminary data.</text>
</comment>
<feature type="binding site" evidence="8">
    <location>
        <position position="92"/>
    </location>
    <ligand>
        <name>S-adenosyl-L-methionine</name>
        <dbReference type="ChEBI" id="CHEBI:59789"/>
    </ligand>
</feature>
<evidence type="ECO:0000256" key="2">
    <source>
        <dbReference type="ARBA" id="ARBA00022691"/>
    </source>
</evidence>
<feature type="binding site" evidence="8">
    <location>
        <position position="27"/>
    </location>
    <ligand>
        <name>substrate</name>
    </ligand>
</feature>